<dbReference type="PANTHER" id="PTHR13076">
    <property type="entry name" value="COILED-COIL AND C2 DOMAIN-CONTAINING PROTEIN 1-LIKE"/>
    <property type="match status" value="1"/>
</dbReference>
<dbReference type="InterPro" id="IPR000008">
    <property type="entry name" value="C2_dom"/>
</dbReference>
<dbReference type="Proteomes" id="UP000298663">
    <property type="component" value="Unassembled WGS sequence"/>
</dbReference>
<proteinExistence type="predicted"/>
<dbReference type="PANTHER" id="PTHR13076:SF9">
    <property type="entry name" value="COILED-COIL AND C2 DOMAIN-CONTAINING PROTEIN 1-LIKE"/>
    <property type="match status" value="1"/>
</dbReference>
<protein>
    <recommendedName>
        <fullName evidence="1">C2 domain-containing protein</fullName>
    </recommendedName>
</protein>
<organism evidence="2 3">
    <name type="scientific">Steinernema carpocapsae</name>
    <name type="common">Entomopathogenic nematode</name>
    <dbReference type="NCBI Taxonomy" id="34508"/>
    <lineage>
        <taxon>Eukaryota</taxon>
        <taxon>Metazoa</taxon>
        <taxon>Ecdysozoa</taxon>
        <taxon>Nematoda</taxon>
        <taxon>Chromadorea</taxon>
        <taxon>Rhabditida</taxon>
        <taxon>Tylenchina</taxon>
        <taxon>Panagrolaimomorpha</taxon>
        <taxon>Strongyloidoidea</taxon>
        <taxon>Steinernematidae</taxon>
        <taxon>Steinernema</taxon>
    </lineage>
</organism>
<feature type="domain" description="C2" evidence="1">
    <location>
        <begin position="133"/>
        <end position="265"/>
    </location>
</feature>
<dbReference type="AlphaFoldDB" id="A0A4U5PD86"/>
<dbReference type="GO" id="GO:0001227">
    <property type="term" value="F:DNA-binding transcription repressor activity, RNA polymerase II-specific"/>
    <property type="evidence" value="ECO:0007669"/>
    <property type="project" value="InterPro"/>
</dbReference>
<dbReference type="Gene3D" id="2.60.40.150">
    <property type="entry name" value="C2 domain"/>
    <property type="match status" value="1"/>
</dbReference>
<keyword evidence="3" id="KW-1185">Reference proteome</keyword>
<accession>A0A4U5PD86</accession>
<reference evidence="2 3" key="2">
    <citation type="journal article" date="2019" name="G3 (Bethesda)">
        <title>Hybrid Assembly of the Genome of the Entomopathogenic Nematode Steinernema carpocapsae Identifies the X-Chromosome.</title>
        <authorList>
            <person name="Serra L."/>
            <person name="Macchietto M."/>
            <person name="Macias-Munoz A."/>
            <person name="McGill C.J."/>
            <person name="Rodriguez I.M."/>
            <person name="Rodriguez B."/>
            <person name="Murad R."/>
            <person name="Mortazavi A."/>
        </authorList>
    </citation>
    <scope>NUCLEOTIDE SEQUENCE [LARGE SCALE GENOMIC DNA]</scope>
    <source>
        <strain evidence="2 3">ALL</strain>
    </source>
</reference>
<dbReference type="Pfam" id="PF00168">
    <property type="entry name" value="C2"/>
    <property type="match status" value="1"/>
</dbReference>
<evidence type="ECO:0000313" key="2">
    <source>
        <dbReference type="EMBL" id="TKR93974.1"/>
    </source>
</evidence>
<dbReference type="SMART" id="SM00239">
    <property type="entry name" value="C2"/>
    <property type="match status" value="1"/>
</dbReference>
<dbReference type="SUPFAM" id="SSF49562">
    <property type="entry name" value="C2 domain (Calcium/lipid-binding domain, CaLB)"/>
    <property type="match status" value="1"/>
</dbReference>
<reference evidence="2 3" key="1">
    <citation type="journal article" date="2015" name="Genome Biol.">
        <title>Comparative genomics of Steinernema reveals deeply conserved gene regulatory networks.</title>
        <authorList>
            <person name="Dillman A.R."/>
            <person name="Macchietto M."/>
            <person name="Porter C.F."/>
            <person name="Rogers A."/>
            <person name="Williams B."/>
            <person name="Antoshechkin I."/>
            <person name="Lee M.M."/>
            <person name="Goodwin Z."/>
            <person name="Lu X."/>
            <person name="Lewis E.E."/>
            <person name="Goodrich-Blair H."/>
            <person name="Stock S.P."/>
            <person name="Adams B.J."/>
            <person name="Sternberg P.W."/>
            <person name="Mortazavi A."/>
        </authorList>
    </citation>
    <scope>NUCLEOTIDE SEQUENCE [LARGE SCALE GENOMIC DNA]</scope>
    <source>
        <strain evidence="2 3">ALL</strain>
    </source>
</reference>
<gene>
    <name evidence="2" type="ORF">L596_008332</name>
</gene>
<dbReference type="InterPro" id="IPR039725">
    <property type="entry name" value="CC2D1A/B"/>
</dbReference>
<dbReference type="OrthoDB" id="19996at2759"/>
<evidence type="ECO:0000259" key="1">
    <source>
        <dbReference type="PROSITE" id="PS50004"/>
    </source>
</evidence>
<dbReference type="EMBL" id="AZBU02000002">
    <property type="protein sequence ID" value="TKR93974.1"/>
    <property type="molecule type" value="Genomic_DNA"/>
</dbReference>
<dbReference type="STRING" id="34508.A0A4U5PD86"/>
<comment type="caution">
    <text evidence="2">The sequence shown here is derived from an EMBL/GenBank/DDBJ whole genome shotgun (WGS) entry which is preliminary data.</text>
</comment>
<dbReference type="PROSITE" id="PS50004">
    <property type="entry name" value="C2"/>
    <property type="match status" value="1"/>
</dbReference>
<evidence type="ECO:0000313" key="3">
    <source>
        <dbReference type="Proteomes" id="UP000298663"/>
    </source>
</evidence>
<dbReference type="InterPro" id="IPR035892">
    <property type="entry name" value="C2_domain_sf"/>
</dbReference>
<name>A0A4U5PD86_STECR</name>
<sequence length="305" mass="34156">MAAAKKYLMSAKGFDQMIEASRSGLPVDIRKIPTPPQMATRQEGLKPTIESQKSLLGNEDALIAGNTQEIYASMERDLIRQVKLCDNNRVHFQKLGDVSRVKLYETMLAAAKRDLLQLRAEAKSGNPPPRYRYETREFPSVDMNADIPQDVVRVVIVGADEVKMPSGYKPTDGNIYITYDFPFPHENHQTGKTKLVAGTDSPRFNETVDFTINRKARQLQRVIKRTGIKFEVYQKGGFLRSDKLLGTAEFKINDLEIKATVDGIVSLMDGRKTAGGRIAVSVKAREPLGETTLNVIKEKWLVIVS</sequence>